<dbReference type="PROSITE" id="PS50035">
    <property type="entry name" value="PLD"/>
    <property type="match status" value="1"/>
</dbReference>
<evidence type="ECO:0000313" key="3">
    <source>
        <dbReference type="Proteomes" id="UP000334923"/>
    </source>
</evidence>
<organism evidence="2 3">
    <name type="scientific">Methylacidimicrobium tartarophylax</name>
    <dbReference type="NCBI Taxonomy" id="1041768"/>
    <lineage>
        <taxon>Bacteria</taxon>
        <taxon>Pseudomonadati</taxon>
        <taxon>Verrucomicrobiota</taxon>
        <taxon>Methylacidimicrobium</taxon>
    </lineage>
</organism>
<protein>
    <submittedName>
        <fullName evidence="2">Putative cardiolipin synthase YwiE</fullName>
        <ecNumber evidence="2">2.7.8.-</ecNumber>
    </submittedName>
</protein>
<dbReference type="InterPro" id="IPR001736">
    <property type="entry name" value="PLipase_D/transphosphatidylase"/>
</dbReference>
<keyword evidence="2" id="KW-0808">Transferase</keyword>
<evidence type="ECO:0000313" key="2">
    <source>
        <dbReference type="EMBL" id="VVM08300.1"/>
    </source>
</evidence>
<dbReference type="Pfam" id="PF13091">
    <property type="entry name" value="PLDc_2"/>
    <property type="match status" value="1"/>
</dbReference>
<proteinExistence type="predicted"/>
<name>A0A5E6MG89_9BACT</name>
<dbReference type="PANTHER" id="PTHR21248">
    <property type="entry name" value="CARDIOLIPIN SYNTHASE"/>
    <property type="match status" value="1"/>
</dbReference>
<dbReference type="GO" id="GO:0008808">
    <property type="term" value="F:cardiolipin synthase activity"/>
    <property type="evidence" value="ECO:0007669"/>
    <property type="project" value="TreeGrafter"/>
</dbReference>
<dbReference type="SUPFAM" id="SSF56024">
    <property type="entry name" value="Phospholipase D/nuclease"/>
    <property type="match status" value="1"/>
</dbReference>
<evidence type="ECO:0000259" key="1">
    <source>
        <dbReference type="PROSITE" id="PS50035"/>
    </source>
</evidence>
<dbReference type="Proteomes" id="UP000334923">
    <property type="component" value="Unassembled WGS sequence"/>
</dbReference>
<dbReference type="PANTHER" id="PTHR21248:SF22">
    <property type="entry name" value="PHOSPHOLIPASE D"/>
    <property type="match status" value="1"/>
</dbReference>
<dbReference type="GO" id="GO:0032049">
    <property type="term" value="P:cardiolipin biosynthetic process"/>
    <property type="evidence" value="ECO:0007669"/>
    <property type="project" value="UniProtKB-ARBA"/>
</dbReference>
<dbReference type="AlphaFoldDB" id="A0A5E6MG89"/>
<dbReference type="InterPro" id="IPR025202">
    <property type="entry name" value="PLD-like_dom"/>
</dbReference>
<dbReference type="GO" id="GO:0016020">
    <property type="term" value="C:membrane"/>
    <property type="evidence" value="ECO:0007669"/>
    <property type="project" value="TreeGrafter"/>
</dbReference>
<feature type="domain" description="PLD phosphodiesterase" evidence="1">
    <location>
        <begin position="23"/>
        <end position="50"/>
    </location>
</feature>
<accession>A0A5E6MG89</accession>
<reference evidence="2 3" key="1">
    <citation type="submission" date="2019-09" db="EMBL/GenBank/DDBJ databases">
        <authorList>
            <person name="Cremers G."/>
        </authorList>
    </citation>
    <scope>NUCLEOTIDE SEQUENCE [LARGE SCALE GENOMIC DNA]</scope>
    <source>
        <strain evidence="2">4A</strain>
    </source>
</reference>
<dbReference type="Gene3D" id="3.30.870.10">
    <property type="entry name" value="Endonuclease Chain A"/>
    <property type="match status" value="1"/>
</dbReference>
<gene>
    <name evidence="2" type="primary">ywiE</name>
    <name evidence="2" type="ORF">MAMT_02267</name>
</gene>
<dbReference type="EC" id="2.7.8.-" evidence="2"/>
<dbReference type="EMBL" id="CABFVA020000128">
    <property type="protein sequence ID" value="VVM08300.1"/>
    <property type="molecule type" value="Genomic_DNA"/>
</dbReference>
<dbReference type="SMART" id="SM00155">
    <property type="entry name" value="PLDc"/>
    <property type="match status" value="1"/>
</dbReference>
<sequence>MFYAGRSYYGQLLRAGVKIYERRGVILHSKVALVDGVWATVGSTNLDWRSFLHNYEVNAVVLGVDFGNQVQAMFDKDLAASNAITLAQWEHRPLSERIREIFARAWEYWL</sequence>
<keyword evidence="3" id="KW-1185">Reference proteome</keyword>